<dbReference type="InterPro" id="IPR005119">
    <property type="entry name" value="LysR_subst-bd"/>
</dbReference>
<dbReference type="PRINTS" id="PR00039">
    <property type="entry name" value="HTHLYSR"/>
</dbReference>
<dbReference type="InterPro" id="IPR058163">
    <property type="entry name" value="LysR-type_TF_proteobact-type"/>
</dbReference>
<evidence type="ECO:0000256" key="2">
    <source>
        <dbReference type="ARBA" id="ARBA00023015"/>
    </source>
</evidence>
<dbReference type="InterPro" id="IPR036390">
    <property type="entry name" value="WH_DNA-bd_sf"/>
</dbReference>
<dbReference type="Gene3D" id="1.10.10.10">
    <property type="entry name" value="Winged helix-like DNA-binding domain superfamily/Winged helix DNA-binding domain"/>
    <property type="match status" value="1"/>
</dbReference>
<protein>
    <submittedName>
        <fullName evidence="6">LysR family transcriptional regulator</fullName>
    </submittedName>
</protein>
<evidence type="ECO:0000256" key="4">
    <source>
        <dbReference type="ARBA" id="ARBA00023163"/>
    </source>
</evidence>
<dbReference type="Gene3D" id="3.40.190.290">
    <property type="match status" value="1"/>
</dbReference>
<keyword evidence="2" id="KW-0805">Transcription regulation</keyword>
<sequence>MNNSDWQQWHFFVVIAEQGSLNKASNELGISQPTLSRQLYALEKSVGNCLFDRSTQGLTLTAFGQALLPQAKRMQESAFALQRIASGQQHSLSGRVRLSVNENIAQYYLAPVIAQFLEKHPQLSVEVDVSNKATNIDKRDTDIAVRMFKPTQLDVVSKHLDDIPVHFYASSEYIKQFGAPATIEELFNHRLIGFDRDRQFEDKAEEYGWSIRNEDFKFRTDNIPLQFEVACAGGGIVATHQAMASQYNLVKIDLGIQPQTLSVHLVCHRDLYQNSNIQALYRFLSEQLRFT</sequence>
<evidence type="ECO:0000313" key="6">
    <source>
        <dbReference type="EMBL" id="MBM7035649.1"/>
    </source>
</evidence>
<evidence type="ECO:0000256" key="1">
    <source>
        <dbReference type="ARBA" id="ARBA00009437"/>
    </source>
</evidence>
<dbReference type="PANTHER" id="PTHR30537:SF3">
    <property type="entry name" value="TRANSCRIPTIONAL REGULATORY PROTEIN"/>
    <property type="match status" value="1"/>
</dbReference>
<dbReference type="Pfam" id="PF03466">
    <property type="entry name" value="LysR_substrate"/>
    <property type="match status" value="1"/>
</dbReference>
<organism evidence="6 7">
    <name type="scientific">Vibrio ulleungensis</name>
    <dbReference type="NCBI Taxonomy" id="2807619"/>
    <lineage>
        <taxon>Bacteria</taxon>
        <taxon>Pseudomonadati</taxon>
        <taxon>Pseudomonadota</taxon>
        <taxon>Gammaproteobacteria</taxon>
        <taxon>Vibrionales</taxon>
        <taxon>Vibrionaceae</taxon>
        <taxon>Vibrio</taxon>
    </lineage>
</organism>
<dbReference type="SUPFAM" id="SSF53850">
    <property type="entry name" value="Periplasmic binding protein-like II"/>
    <property type="match status" value="1"/>
</dbReference>
<proteinExistence type="inferred from homology"/>
<accession>A0ABS2HF06</accession>
<evidence type="ECO:0000259" key="5">
    <source>
        <dbReference type="PROSITE" id="PS50931"/>
    </source>
</evidence>
<evidence type="ECO:0000313" key="7">
    <source>
        <dbReference type="Proteomes" id="UP000809621"/>
    </source>
</evidence>
<keyword evidence="4" id="KW-0804">Transcription</keyword>
<name>A0ABS2HF06_9VIBR</name>
<evidence type="ECO:0000256" key="3">
    <source>
        <dbReference type="ARBA" id="ARBA00023125"/>
    </source>
</evidence>
<keyword evidence="3" id="KW-0238">DNA-binding</keyword>
<dbReference type="SUPFAM" id="SSF46785">
    <property type="entry name" value="Winged helix' DNA-binding domain"/>
    <property type="match status" value="1"/>
</dbReference>
<dbReference type="RefSeq" id="WP_205157235.1">
    <property type="nucleotide sequence ID" value="NZ_JAFEUM010000001.1"/>
</dbReference>
<reference evidence="6 7" key="1">
    <citation type="submission" date="2021-02" db="EMBL/GenBank/DDBJ databases">
        <authorList>
            <person name="Park J.-S."/>
        </authorList>
    </citation>
    <scope>NUCLEOTIDE SEQUENCE [LARGE SCALE GENOMIC DNA]</scope>
    <source>
        <strain evidence="6 7">188UL20-2</strain>
    </source>
</reference>
<dbReference type="InterPro" id="IPR036388">
    <property type="entry name" value="WH-like_DNA-bd_sf"/>
</dbReference>
<dbReference type="InterPro" id="IPR000847">
    <property type="entry name" value="LysR_HTH_N"/>
</dbReference>
<dbReference type="Pfam" id="PF00126">
    <property type="entry name" value="HTH_1"/>
    <property type="match status" value="1"/>
</dbReference>
<comment type="similarity">
    <text evidence="1">Belongs to the LysR transcriptional regulatory family.</text>
</comment>
<dbReference type="PANTHER" id="PTHR30537">
    <property type="entry name" value="HTH-TYPE TRANSCRIPTIONAL REGULATOR"/>
    <property type="match status" value="1"/>
</dbReference>
<gene>
    <name evidence="6" type="ORF">JQC93_04445</name>
</gene>
<dbReference type="Proteomes" id="UP000809621">
    <property type="component" value="Unassembled WGS sequence"/>
</dbReference>
<comment type="caution">
    <text evidence="6">The sequence shown here is derived from an EMBL/GenBank/DDBJ whole genome shotgun (WGS) entry which is preliminary data.</text>
</comment>
<keyword evidence="7" id="KW-1185">Reference proteome</keyword>
<dbReference type="EMBL" id="JAFEUM010000001">
    <property type="protein sequence ID" value="MBM7035649.1"/>
    <property type="molecule type" value="Genomic_DNA"/>
</dbReference>
<feature type="domain" description="HTH lysR-type" evidence="5">
    <location>
        <begin position="1"/>
        <end position="61"/>
    </location>
</feature>
<dbReference type="PROSITE" id="PS50931">
    <property type="entry name" value="HTH_LYSR"/>
    <property type="match status" value="1"/>
</dbReference>